<feature type="compositionally biased region" description="Polar residues" evidence="1">
    <location>
        <begin position="7"/>
        <end position="23"/>
    </location>
</feature>
<dbReference type="GeneID" id="5719494"/>
<reference evidence="2 3" key="1">
    <citation type="journal article" date="2007" name="Science">
        <title>The Chlamydomonas genome reveals the evolution of key animal and plant functions.</title>
        <authorList>
            <person name="Merchant S.S."/>
            <person name="Prochnik S.E."/>
            <person name="Vallon O."/>
            <person name="Harris E.H."/>
            <person name="Karpowicz S.J."/>
            <person name="Witman G.B."/>
            <person name="Terry A."/>
            <person name="Salamov A."/>
            <person name="Fritz-Laylin L.K."/>
            <person name="Marechal-Drouard L."/>
            <person name="Marshall W.F."/>
            <person name="Qu L.H."/>
            <person name="Nelson D.R."/>
            <person name="Sanderfoot A.A."/>
            <person name="Spalding M.H."/>
            <person name="Kapitonov V.V."/>
            <person name="Ren Q."/>
            <person name="Ferris P."/>
            <person name="Lindquist E."/>
            <person name="Shapiro H."/>
            <person name="Lucas S.M."/>
            <person name="Grimwood J."/>
            <person name="Schmutz J."/>
            <person name="Cardol P."/>
            <person name="Cerutti H."/>
            <person name="Chanfreau G."/>
            <person name="Chen C.L."/>
            <person name="Cognat V."/>
            <person name="Croft M.T."/>
            <person name="Dent R."/>
            <person name="Dutcher S."/>
            <person name="Fernandez E."/>
            <person name="Fukuzawa H."/>
            <person name="Gonzalez-Ballester D."/>
            <person name="Gonzalez-Halphen D."/>
            <person name="Hallmann A."/>
            <person name="Hanikenne M."/>
            <person name="Hippler M."/>
            <person name="Inwood W."/>
            <person name="Jabbari K."/>
            <person name="Kalanon M."/>
            <person name="Kuras R."/>
            <person name="Lefebvre P.A."/>
            <person name="Lemaire S.D."/>
            <person name="Lobanov A.V."/>
            <person name="Lohr M."/>
            <person name="Manuell A."/>
            <person name="Meier I."/>
            <person name="Mets L."/>
            <person name="Mittag M."/>
            <person name="Mittelmeier T."/>
            <person name="Moroney J.V."/>
            <person name="Moseley J."/>
            <person name="Napoli C."/>
            <person name="Nedelcu A.M."/>
            <person name="Niyogi K."/>
            <person name="Novoselov S.V."/>
            <person name="Paulsen I.T."/>
            <person name="Pazour G."/>
            <person name="Purton S."/>
            <person name="Ral J.P."/>
            <person name="Riano-Pachon D.M."/>
            <person name="Riekhof W."/>
            <person name="Rymarquis L."/>
            <person name="Schroda M."/>
            <person name="Stern D."/>
            <person name="Umen J."/>
            <person name="Willows R."/>
            <person name="Wilson N."/>
            <person name="Zimmer S.L."/>
            <person name="Allmer J."/>
            <person name="Balk J."/>
            <person name="Bisova K."/>
            <person name="Chen C.J."/>
            <person name="Elias M."/>
            <person name="Gendler K."/>
            <person name="Hauser C."/>
            <person name="Lamb M.R."/>
            <person name="Ledford H."/>
            <person name="Long J.C."/>
            <person name="Minagawa J."/>
            <person name="Page M.D."/>
            <person name="Pan J."/>
            <person name="Pootakham W."/>
            <person name="Roje S."/>
            <person name="Rose A."/>
            <person name="Stahlberg E."/>
            <person name="Terauchi A.M."/>
            <person name="Yang P."/>
            <person name="Ball S."/>
            <person name="Bowler C."/>
            <person name="Dieckmann C.L."/>
            <person name="Gladyshev V.N."/>
            <person name="Green P."/>
            <person name="Jorgensen R."/>
            <person name="Mayfield S."/>
            <person name="Mueller-Roeber B."/>
            <person name="Rajamani S."/>
            <person name="Sayre R.T."/>
            <person name="Brokstein P."/>
            <person name="Dubchak I."/>
            <person name="Goodstein D."/>
            <person name="Hornick L."/>
            <person name="Huang Y.W."/>
            <person name="Jhaveri J."/>
            <person name="Luo Y."/>
            <person name="Martinez D."/>
            <person name="Ngau W.C."/>
            <person name="Otillar B."/>
            <person name="Poliakov A."/>
            <person name="Porter A."/>
            <person name="Szajkowski L."/>
            <person name="Werner G."/>
            <person name="Zhou K."/>
            <person name="Grigoriev I.V."/>
            <person name="Rokhsar D.S."/>
            <person name="Grossman A.R."/>
        </authorList>
    </citation>
    <scope>NUCLEOTIDE SEQUENCE [LARGE SCALE GENOMIC DNA]</scope>
    <source>
        <strain evidence="3">CC-503</strain>
    </source>
</reference>
<sequence>MDCSRRCSATSGIESTSTPSFLQPSPPESRGPSFGGGGATGYQGFPIIGAGRVILQSPSGFWTSVPVPPGKTTVNRFLLSALMKSMDAPAVDEVWLYAPLPPDPVDYAAAEAKRIPLYLRGASRAGSNGGPPEGARGGQGQGQGW</sequence>
<feature type="region of interest" description="Disordered" evidence="1">
    <location>
        <begin position="1"/>
        <end position="40"/>
    </location>
</feature>
<dbReference type="RefSeq" id="XP_001694064.1">
    <property type="nucleotide sequence ID" value="XM_001694012.2"/>
</dbReference>
<dbReference type="InParanoid" id="A8IYV5"/>
<feature type="compositionally biased region" description="Gly residues" evidence="1">
    <location>
        <begin position="127"/>
        <end position="145"/>
    </location>
</feature>
<evidence type="ECO:0000313" key="3">
    <source>
        <dbReference type="Proteomes" id="UP000006906"/>
    </source>
</evidence>
<proteinExistence type="predicted"/>
<protein>
    <submittedName>
        <fullName evidence="2">Uncharacterized protein</fullName>
    </submittedName>
</protein>
<dbReference type="EMBL" id="CM008973">
    <property type="protein sequence ID" value="PNW76283.1"/>
    <property type="molecule type" value="Genomic_DNA"/>
</dbReference>
<feature type="region of interest" description="Disordered" evidence="1">
    <location>
        <begin position="122"/>
        <end position="145"/>
    </location>
</feature>
<dbReference type="AlphaFoldDB" id="A8IYV5"/>
<gene>
    <name evidence="2" type="ORF">CHLRE_12g540800v5</name>
</gene>
<dbReference type="Proteomes" id="UP000006906">
    <property type="component" value="Chromosome 12"/>
</dbReference>
<accession>A8IYV5</accession>
<dbReference type="PaxDb" id="3055-EDP03000"/>
<dbReference type="HOGENOM" id="CLU_1789617_0_0_1"/>
<dbReference type="Gramene" id="PNW76283">
    <property type="protein sequence ID" value="PNW76283"/>
    <property type="gene ID" value="CHLRE_12g540800v5"/>
</dbReference>
<name>A8IYV5_CHLRE</name>
<organism evidence="2 3">
    <name type="scientific">Chlamydomonas reinhardtii</name>
    <name type="common">Chlamydomonas smithii</name>
    <dbReference type="NCBI Taxonomy" id="3055"/>
    <lineage>
        <taxon>Eukaryota</taxon>
        <taxon>Viridiplantae</taxon>
        <taxon>Chlorophyta</taxon>
        <taxon>core chlorophytes</taxon>
        <taxon>Chlorophyceae</taxon>
        <taxon>CS clade</taxon>
        <taxon>Chlamydomonadales</taxon>
        <taxon>Chlamydomonadaceae</taxon>
        <taxon>Chlamydomonas</taxon>
    </lineage>
</organism>
<keyword evidence="3" id="KW-1185">Reference proteome</keyword>
<dbReference type="KEGG" id="cre:CHLRE_12g540800v5"/>
<evidence type="ECO:0000256" key="1">
    <source>
        <dbReference type="SAM" id="MobiDB-lite"/>
    </source>
</evidence>
<evidence type="ECO:0000313" key="2">
    <source>
        <dbReference type="EMBL" id="PNW76283.1"/>
    </source>
</evidence>